<dbReference type="PANTHER" id="PTHR36509">
    <property type="entry name" value="BLL3101 PROTEIN"/>
    <property type="match status" value="1"/>
</dbReference>
<dbReference type="SUPFAM" id="SSF160935">
    <property type="entry name" value="VPA0735-like"/>
    <property type="match status" value="1"/>
</dbReference>
<dbReference type="Pfam" id="PF06863">
    <property type="entry name" value="DUF1254"/>
    <property type="match status" value="1"/>
</dbReference>
<dbReference type="PANTHER" id="PTHR36509:SF2">
    <property type="entry name" value="BLL3101 PROTEIN"/>
    <property type="match status" value="1"/>
</dbReference>
<gene>
    <name evidence="3" type="ORF">KM029_23200</name>
</gene>
<dbReference type="Pfam" id="PF06742">
    <property type="entry name" value="DUF1214"/>
    <property type="match status" value="1"/>
</dbReference>
<dbReference type="InterPro" id="IPR037050">
    <property type="entry name" value="DUF1254_sf"/>
</dbReference>
<dbReference type="Gene3D" id="2.60.120.600">
    <property type="entry name" value="Domain of unknown function DUF1214, C-terminal domain"/>
    <property type="match status" value="1"/>
</dbReference>
<reference evidence="3 4" key="1">
    <citation type="submission" date="2021-05" db="EMBL/GenBank/DDBJ databases">
        <title>Comparative genomic studies on the polysaccharide-degrading batcterial strains of the Flammeovirga genus.</title>
        <authorList>
            <person name="Zewei F."/>
            <person name="Zheng Z."/>
            <person name="Yu L."/>
            <person name="Ruyue G."/>
            <person name="Yanhong M."/>
            <person name="Yuanyuan C."/>
            <person name="Jingyan G."/>
            <person name="Wenjun H."/>
        </authorList>
    </citation>
    <scope>NUCLEOTIDE SEQUENCE [LARGE SCALE GENOMIC DNA]</scope>
    <source>
        <strain evidence="3 4">YS10</strain>
    </source>
</reference>
<protein>
    <submittedName>
        <fullName evidence="3">DUF1254 domain-containing protein</fullName>
    </submittedName>
</protein>
<proteinExistence type="predicted"/>
<dbReference type="InterPro" id="IPR037049">
    <property type="entry name" value="DUF1214_C_sf"/>
</dbReference>
<feature type="domain" description="DUF1254" evidence="2">
    <location>
        <begin position="73"/>
        <end position="202"/>
    </location>
</feature>
<feature type="domain" description="DUF1214" evidence="1">
    <location>
        <begin position="342"/>
        <end position="451"/>
    </location>
</feature>
<dbReference type="Proteomes" id="UP000682802">
    <property type="component" value="Chromosome 2"/>
</dbReference>
<dbReference type="Gene3D" id="2.60.40.1610">
    <property type="entry name" value="Domain of unknown function DUF1254"/>
    <property type="match status" value="1"/>
</dbReference>
<dbReference type="InterPro" id="IPR010679">
    <property type="entry name" value="DUF1254"/>
</dbReference>
<dbReference type="InterPro" id="IPR010621">
    <property type="entry name" value="DUF1214"/>
</dbReference>
<keyword evidence="4" id="KW-1185">Reference proteome</keyword>
<evidence type="ECO:0000259" key="1">
    <source>
        <dbReference type="Pfam" id="PF06742"/>
    </source>
</evidence>
<organism evidence="3 4">
    <name type="scientific">Flammeovirga kamogawensis</name>
    <dbReference type="NCBI Taxonomy" id="373891"/>
    <lineage>
        <taxon>Bacteria</taxon>
        <taxon>Pseudomonadati</taxon>
        <taxon>Bacteroidota</taxon>
        <taxon>Cytophagia</taxon>
        <taxon>Cytophagales</taxon>
        <taxon>Flammeovirgaceae</taxon>
        <taxon>Flammeovirga</taxon>
    </lineage>
</organism>
<evidence type="ECO:0000259" key="2">
    <source>
        <dbReference type="Pfam" id="PF06863"/>
    </source>
</evidence>
<name>A0ABX8H2I2_9BACT</name>
<dbReference type="PROSITE" id="PS51257">
    <property type="entry name" value="PROKAR_LIPOPROTEIN"/>
    <property type="match status" value="1"/>
</dbReference>
<evidence type="ECO:0000313" key="4">
    <source>
        <dbReference type="Proteomes" id="UP000682802"/>
    </source>
</evidence>
<evidence type="ECO:0000313" key="3">
    <source>
        <dbReference type="EMBL" id="QWG09517.1"/>
    </source>
</evidence>
<sequence>MSVRVNLKSKLFISGTLIMACVGLNAFKEFSVSDQEIARRKEIITKAYNFGFPLVLMEYSKKAMLTKTETKTNQFDHLSTFPDWKFRDVVRPNLDTFYSHAWLDLSNGPVVVTVPSTKRYYLIPALDAYTNVFSSVGTRTTGTKAQKFVYTGPNWSGKLPKGVKEIKCPTNMVWLLGRIEVQNQEDGETIVADIQDEIYIKPLKCNRKITYRSNSFSSEKYTAKEPPIDYVKQLSIEEFFTKMSYLMKLYPPAAADSVLIEELKEIDFEIGDGFSLGMFSDEEKEIYSNIPEEVQAQWDENLYGEQTKPWNLYIKDIGNYGINYEHRAYISAIGLGANLPEDAVYPMTTVDKNLEDLNGENNYVIHFSKNEIPSVNGFWSLTCYNNNDFLVHNELDRYAIGDRCHLKFNKDGSLDIYLQANKPSNYKSINWLPIPSDATFSLVLRMYWPKKEVFATDYKLPCVKKINSSNKVII</sequence>
<accession>A0ABX8H2I2</accession>
<dbReference type="RefSeq" id="WP_144076190.1">
    <property type="nucleotide sequence ID" value="NZ_CP076129.1"/>
</dbReference>
<dbReference type="EMBL" id="CP076129">
    <property type="protein sequence ID" value="QWG09517.1"/>
    <property type="molecule type" value="Genomic_DNA"/>
</dbReference>